<accession>A0A142G3M3</accession>
<dbReference type="Proteomes" id="UP000113928">
    <property type="component" value="Segment"/>
</dbReference>
<reference evidence="1 2" key="1">
    <citation type="submission" date="2015-11" db="EMBL/GenBank/DDBJ databases">
        <title>Full genome sequence of HAdV-40 HoviX strain.</title>
        <authorList>
            <person name="Pacesa M."/>
            <person name="Greber U.F."/>
            <person name="Podgorski I."/>
            <person name="Harrach B."/>
            <person name="Hemmi S."/>
        </authorList>
    </citation>
    <scope>NUCLEOTIDE SEQUENCE [LARGE SCALE GENOMIC DNA]</scope>
    <source>
        <strain evidence="1">HoviX</strain>
    </source>
</reference>
<protein>
    <submittedName>
        <fullName evidence="1">ORF2</fullName>
    </submittedName>
</protein>
<name>A0A142G3M3_ADE40</name>
<dbReference type="EMBL" id="KU162869">
    <property type="protein sequence ID" value="AMQ95253.1"/>
    <property type="molecule type" value="Genomic_DNA"/>
</dbReference>
<evidence type="ECO:0000313" key="1">
    <source>
        <dbReference type="EMBL" id="AMQ95253.1"/>
    </source>
</evidence>
<organismHost>
    <name type="scientific">Homo sapiens</name>
    <name type="common">Human</name>
    <dbReference type="NCBI Taxonomy" id="9606"/>
</organismHost>
<sequence>MYLLRPVFISVVVPEPLMFYLNNMDISVVEFLKTNMSEFLLHILHCVTPVLQAAYCGFTLTSLAPTLEMICCVASPELLPDSELTELICNDLDDFVQLMLRMEIRDRGFEPNVNLLNELQVTREPDLFQP</sequence>
<evidence type="ECO:0000313" key="2">
    <source>
        <dbReference type="Proteomes" id="UP000113928"/>
    </source>
</evidence>
<proteinExistence type="predicted"/>
<organism evidence="1 2">
    <name type="scientific">Human adenovirus F serotype 40</name>
    <name type="common">HAdV-40</name>
    <name type="synonym">Human adenovirus 40</name>
    <dbReference type="NCBI Taxonomy" id="28284"/>
    <lineage>
        <taxon>Viruses</taxon>
        <taxon>Varidnaviria</taxon>
        <taxon>Bamfordvirae</taxon>
        <taxon>Preplasmiviricota</taxon>
        <taxon>Polisuviricotina</taxon>
        <taxon>Pharingeaviricetes</taxon>
        <taxon>Rowavirales</taxon>
        <taxon>Adenoviridae</taxon>
        <taxon>Mastadenovirus</taxon>
        <taxon>Mastadenovirus faecale</taxon>
        <taxon>Human mastadenovirus F</taxon>
    </lineage>
</organism>